<evidence type="ECO:0000256" key="6">
    <source>
        <dbReference type="HAMAP-Rule" id="MF_00013"/>
    </source>
</evidence>
<dbReference type="NCBIfam" id="NF010922">
    <property type="entry name" value="PRK14342.1"/>
    <property type="match status" value="1"/>
</dbReference>
<feature type="site" description="Lowers pKa of active site Cys" evidence="6 10">
    <location>
        <position position="146"/>
    </location>
</feature>
<dbReference type="HAMAP" id="MF_00013">
    <property type="entry name" value="LipB"/>
    <property type="match status" value="1"/>
</dbReference>
<dbReference type="GO" id="GO:0009249">
    <property type="term" value="P:protein lipoylation"/>
    <property type="evidence" value="ECO:0007669"/>
    <property type="project" value="InterPro"/>
</dbReference>
<evidence type="ECO:0000256" key="3">
    <source>
        <dbReference type="ARBA" id="ARBA00022679"/>
    </source>
</evidence>
<protein>
    <recommendedName>
        <fullName evidence="6 7">Octanoyltransferase</fullName>
        <ecNumber evidence="6 7">2.3.1.181</ecNumber>
    </recommendedName>
    <alternativeName>
        <fullName evidence="6">Lipoate-protein ligase B</fullName>
    </alternativeName>
    <alternativeName>
        <fullName evidence="6">Lipoyl/octanoyl transferase</fullName>
    </alternativeName>
    <alternativeName>
        <fullName evidence="6">Octanoyl-[acyl-carrier-protein]-protein N-octanoyltransferase</fullName>
    </alternativeName>
</protein>
<dbReference type="CDD" id="cd16444">
    <property type="entry name" value="LipB"/>
    <property type="match status" value="1"/>
</dbReference>
<accession>A0A1K1YNN4</accession>
<feature type="binding site" evidence="6 9">
    <location>
        <begin position="77"/>
        <end position="84"/>
    </location>
    <ligand>
        <name>substrate</name>
    </ligand>
</feature>
<dbReference type="InterPro" id="IPR045864">
    <property type="entry name" value="aa-tRNA-synth_II/BPL/LPL"/>
</dbReference>
<evidence type="ECO:0000256" key="5">
    <source>
        <dbReference type="ARBA" id="ARBA00024732"/>
    </source>
</evidence>
<proteinExistence type="inferred from homology"/>
<evidence type="ECO:0000256" key="10">
    <source>
        <dbReference type="PIRSR" id="PIRSR016262-3"/>
    </source>
</evidence>
<comment type="similarity">
    <text evidence="6 7">Belongs to the LipB family.</text>
</comment>
<comment type="miscellaneous">
    <text evidence="6">In the reaction, the free carboxyl group of octanoic acid is attached via an amide linkage to the epsilon-amino group of a specific lysine residue of lipoyl domains of lipoate-dependent enzymes.</text>
</comment>
<dbReference type="AlphaFoldDB" id="A0A1K1YNN4"/>
<dbReference type="GO" id="GO:0005737">
    <property type="term" value="C:cytoplasm"/>
    <property type="evidence" value="ECO:0007669"/>
    <property type="project" value="UniProtKB-SubCell"/>
</dbReference>
<dbReference type="STRING" id="1122209.SAMN02745752_02317"/>
<evidence type="ECO:0000256" key="1">
    <source>
        <dbReference type="ARBA" id="ARBA00004821"/>
    </source>
</evidence>
<evidence type="ECO:0000256" key="7">
    <source>
        <dbReference type="PIRNR" id="PIRNR016262"/>
    </source>
</evidence>
<keyword evidence="2 6" id="KW-0963">Cytoplasm</keyword>
<evidence type="ECO:0000313" key="12">
    <source>
        <dbReference type="EMBL" id="SFX62997.1"/>
    </source>
</evidence>
<feature type="binding site" evidence="6 9">
    <location>
        <begin position="162"/>
        <end position="164"/>
    </location>
    <ligand>
        <name>substrate</name>
    </ligand>
</feature>
<feature type="domain" description="BPL/LPL catalytic" evidence="11">
    <location>
        <begin position="38"/>
        <end position="218"/>
    </location>
</feature>
<dbReference type="OrthoDB" id="9787061at2"/>
<dbReference type="Pfam" id="PF21948">
    <property type="entry name" value="LplA-B_cat"/>
    <property type="match status" value="1"/>
</dbReference>
<keyword evidence="3 6" id="KW-0808">Transferase</keyword>
<dbReference type="Gene3D" id="3.30.930.10">
    <property type="entry name" value="Bira Bifunctional Protein, Domain 2"/>
    <property type="match status" value="1"/>
</dbReference>
<dbReference type="InterPro" id="IPR000544">
    <property type="entry name" value="Octanoyltransferase"/>
</dbReference>
<feature type="binding site" evidence="6 9">
    <location>
        <begin position="149"/>
        <end position="151"/>
    </location>
    <ligand>
        <name>substrate</name>
    </ligand>
</feature>
<dbReference type="RefSeq" id="WP_072326647.1">
    <property type="nucleotide sequence ID" value="NZ_FPJW01000008.1"/>
</dbReference>
<dbReference type="NCBIfam" id="TIGR00214">
    <property type="entry name" value="lipB"/>
    <property type="match status" value="1"/>
</dbReference>
<dbReference type="GO" id="GO:0033819">
    <property type="term" value="F:lipoyl(octanoyl) transferase activity"/>
    <property type="evidence" value="ECO:0007669"/>
    <property type="project" value="UniProtKB-EC"/>
</dbReference>
<dbReference type="PROSITE" id="PS01313">
    <property type="entry name" value="LIPB"/>
    <property type="match status" value="1"/>
</dbReference>
<dbReference type="PANTHER" id="PTHR10993:SF7">
    <property type="entry name" value="LIPOYLTRANSFERASE 2, MITOCHONDRIAL-RELATED"/>
    <property type="match status" value="1"/>
</dbReference>
<keyword evidence="13" id="KW-1185">Reference proteome</keyword>
<dbReference type="PANTHER" id="PTHR10993">
    <property type="entry name" value="OCTANOYLTRANSFERASE"/>
    <property type="match status" value="1"/>
</dbReference>
<evidence type="ECO:0000259" key="11">
    <source>
        <dbReference type="PROSITE" id="PS51733"/>
    </source>
</evidence>
<evidence type="ECO:0000256" key="4">
    <source>
        <dbReference type="ARBA" id="ARBA00023315"/>
    </source>
</evidence>
<feature type="active site" description="Acyl-thioester intermediate" evidence="6 8">
    <location>
        <position position="180"/>
    </location>
</feature>
<comment type="catalytic activity">
    <reaction evidence="6 7">
        <text>octanoyl-[ACP] + L-lysyl-[protein] = N(6)-octanoyl-L-lysyl-[protein] + holo-[ACP] + H(+)</text>
        <dbReference type="Rhea" id="RHEA:17665"/>
        <dbReference type="Rhea" id="RHEA-COMP:9636"/>
        <dbReference type="Rhea" id="RHEA-COMP:9685"/>
        <dbReference type="Rhea" id="RHEA-COMP:9752"/>
        <dbReference type="Rhea" id="RHEA-COMP:9928"/>
        <dbReference type="ChEBI" id="CHEBI:15378"/>
        <dbReference type="ChEBI" id="CHEBI:29969"/>
        <dbReference type="ChEBI" id="CHEBI:64479"/>
        <dbReference type="ChEBI" id="CHEBI:78463"/>
        <dbReference type="ChEBI" id="CHEBI:78809"/>
        <dbReference type="EC" id="2.3.1.181"/>
    </reaction>
</comment>
<gene>
    <name evidence="6" type="primary">lipB</name>
    <name evidence="12" type="ORF">SAMN02745752_02317</name>
</gene>
<dbReference type="EC" id="2.3.1.181" evidence="6 7"/>
<evidence type="ECO:0000256" key="2">
    <source>
        <dbReference type="ARBA" id="ARBA00022490"/>
    </source>
</evidence>
<name>A0A1K1YNN4_9GAMM</name>
<dbReference type="EMBL" id="FPJW01000008">
    <property type="protein sequence ID" value="SFX62997.1"/>
    <property type="molecule type" value="Genomic_DNA"/>
</dbReference>
<evidence type="ECO:0000256" key="9">
    <source>
        <dbReference type="PIRSR" id="PIRSR016262-2"/>
    </source>
</evidence>
<reference evidence="12 13" key="1">
    <citation type="submission" date="2016-11" db="EMBL/GenBank/DDBJ databases">
        <authorList>
            <person name="Jaros S."/>
            <person name="Januszkiewicz K."/>
            <person name="Wedrychowicz H."/>
        </authorList>
    </citation>
    <scope>NUCLEOTIDE SEQUENCE [LARGE SCALE GENOMIC DNA]</scope>
    <source>
        <strain evidence="12 13">DSM 21637</strain>
    </source>
</reference>
<comment type="pathway">
    <text evidence="1 6 7">Protein modification; protein lipoylation via endogenous pathway; protein N(6)-(lipoyl)lysine from octanoyl-[acyl-carrier-protein]: step 1/2.</text>
</comment>
<evidence type="ECO:0000313" key="13">
    <source>
        <dbReference type="Proteomes" id="UP000182350"/>
    </source>
</evidence>
<dbReference type="SUPFAM" id="SSF55681">
    <property type="entry name" value="Class II aaRS and biotin synthetases"/>
    <property type="match status" value="1"/>
</dbReference>
<keyword evidence="4 6" id="KW-0012">Acyltransferase</keyword>
<dbReference type="PROSITE" id="PS51733">
    <property type="entry name" value="BPL_LPL_CATALYTIC"/>
    <property type="match status" value="1"/>
</dbReference>
<comment type="function">
    <text evidence="5 6 7">Catalyzes the transfer of endogenously produced octanoic acid from octanoyl-acyl-carrier-protein onto the lipoyl domains of lipoate-dependent enzymes. Lipoyl-ACP can also act as a substrate although octanoyl-ACP is likely to be the physiological substrate.</text>
</comment>
<organism evidence="12 13">
    <name type="scientific">Marinospirillum alkaliphilum DSM 21637</name>
    <dbReference type="NCBI Taxonomy" id="1122209"/>
    <lineage>
        <taxon>Bacteria</taxon>
        <taxon>Pseudomonadati</taxon>
        <taxon>Pseudomonadota</taxon>
        <taxon>Gammaproteobacteria</taxon>
        <taxon>Oceanospirillales</taxon>
        <taxon>Oceanospirillaceae</taxon>
        <taxon>Marinospirillum</taxon>
    </lineage>
</organism>
<dbReference type="InterPro" id="IPR020605">
    <property type="entry name" value="Octanoyltransferase_CS"/>
</dbReference>
<sequence>MPPERSASPSALVIRQLGRQAYEPVWQQMRAFTEQRTADTPDELWVVEHDSVFTQGQAGKAEHLLNPGDIPVIKVDRGGQVTWHGPGQLVVYLLLDVKRLSYGVRDLVNLIEQSLVEYLAGLGIAACARPDAPGVYLQEGPQAGAKIAALGLRIRKGCSFHGLSFNVNCSLEAFQRINPCGYAGMAVARLLDLVPDIKFESTRDDLLRILIRRLGHPQVIALPAGQEKA</sequence>
<dbReference type="Proteomes" id="UP000182350">
    <property type="component" value="Unassembled WGS sequence"/>
</dbReference>
<dbReference type="InterPro" id="IPR004143">
    <property type="entry name" value="BPL_LPL_catalytic"/>
</dbReference>
<dbReference type="UniPathway" id="UPA00538">
    <property type="reaction ID" value="UER00592"/>
</dbReference>
<comment type="subcellular location">
    <subcellularLocation>
        <location evidence="6">Cytoplasm</location>
    </subcellularLocation>
</comment>
<dbReference type="FunFam" id="3.30.930.10:FF:000020">
    <property type="entry name" value="Octanoyltransferase"/>
    <property type="match status" value="1"/>
</dbReference>
<dbReference type="PIRSF" id="PIRSF016262">
    <property type="entry name" value="LPLase"/>
    <property type="match status" value="1"/>
</dbReference>
<evidence type="ECO:0000256" key="8">
    <source>
        <dbReference type="PIRSR" id="PIRSR016262-1"/>
    </source>
</evidence>